<protein>
    <recommendedName>
        <fullName evidence="1">Pinin/SDK/MemA protein domain-containing protein</fullName>
    </recommendedName>
</protein>
<reference evidence="2 3" key="1">
    <citation type="submission" date="2019-05" db="EMBL/GenBank/DDBJ databases">
        <title>Another draft genome of Portunus trituberculatus and its Hox gene families provides insights of decapod evolution.</title>
        <authorList>
            <person name="Jeong J.-H."/>
            <person name="Song I."/>
            <person name="Kim S."/>
            <person name="Choi T."/>
            <person name="Kim D."/>
            <person name="Ryu S."/>
            <person name="Kim W."/>
        </authorList>
    </citation>
    <scope>NUCLEOTIDE SEQUENCE [LARGE SCALE GENOMIC DNA]</scope>
    <source>
        <tissue evidence="2">Muscle</tissue>
    </source>
</reference>
<dbReference type="Pfam" id="PF04696">
    <property type="entry name" value="Pinin_SDK_memA"/>
    <property type="match status" value="1"/>
</dbReference>
<evidence type="ECO:0000313" key="2">
    <source>
        <dbReference type="EMBL" id="MPC58282.1"/>
    </source>
</evidence>
<gene>
    <name evidence="2" type="ORF">E2C01_052278</name>
</gene>
<feature type="domain" description="Pinin/SDK/MemA protein" evidence="1">
    <location>
        <begin position="22"/>
        <end position="47"/>
    </location>
</feature>
<evidence type="ECO:0000259" key="1">
    <source>
        <dbReference type="Pfam" id="PF04696"/>
    </source>
</evidence>
<name>A0A5B7GH50_PORTR</name>
<dbReference type="EMBL" id="VSRR010015529">
    <property type="protein sequence ID" value="MPC58282.1"/>
    <property type="molecule type" value="Genomic_DNA"/>
</dbReference>
<organism evidence="2 3">
    <name type="scientific">Portunus trituberculatus</name>
    <name type="common">Swimming crab</name>
    <name type="synonym">Neptunus trituberculatus</name>
    <dbReference type="NCBI Taxonomy" id="210409"/>
    <lineage>
        <taxon>Eukaryota</taxon>
        <taxon>Metazoa</taxon>
        <taxon>Ecdysozoa</taxon>
        <taxon>Arthropoda</taxon>
        <taxon>Crustacea</taxon>
        <taxon>Multicrustacea</taxon>
        <taxon>Malacostraca</taxon>
        <taxon>Eumalacostraca</taxon>
        <taxon>Eucarida</taxon>
        <taxon>Decapoda</taxon>
        <taxon>Pleocyemata</taxon>
        <taxon>Brachyura</taxon>
        <taxon>Eubrachyura</taxon>
        <taxon>Portunoidea</taxon>
        <taxon>Portunidae</taxon>
        <taxon>Portuninae</taxon>
        <taxon>Portunus</taxon>
    </lineage>
</organism>
<evidence type="ECO:0000313" key="3">
    <source>
        <dbReference type="Proteomes" id="UP000324222"/>
    </source>
</evidence>
<dbReference type="Proteomes" id="UP000324222">
    <property type="component" value="Unassembled WGS sequence"/>
</dbReference>
<dbReference type="AlphaFoldDB" id="A0A5B7GH50"/>
<accession>A0A5B7GH50</accession>
<sequence>MPVCIPSPAVSWVKQHSPVFCRNRRMFGALLGTLKRFKNDEAKQKDKVMYRFPLFYVWVMFLKTR</sequence>
<dbReference type="InterPro" id="IPR006786">
    <property type="entry name" value="Pinin_SDK_MemA"/>
</dbReference>
<keyword evidence="3" id="KW-1185">Reference proteome</keyword>
<comment type="caution">
    <text evidence="2">The sequence shown here is derived from an EMBL/GenBank/DDBJ whole genome shotgun (WGS) entry which is preliminary data.</text>
</comment>
<proteinExistence type="predicted"/>